<proteinExistence type="inferred from homology"/>
<feature type="compositionally biased region" description="Low complexity" evidence="2">
    <location>
        <begin position="124"/>
        <end position="134"/>
    </location>
</feature>
<feature type="region of interest" description="Disordered" evidence="2">
    <location>
        <begin position="1"/>
        <end position="22"/>
    </location>
</feature>
<sequence>MFSKKPEPTTPRVSQPSKSVANNSTFSVIGSDVTITGDISATTELHVDGKIAGDITCASIVQGETSMIEGAIEAESARMAGTVKGSISARELVILRSAKIHGDVHYDALTIEQGAEVEGRFAPKKASSAAPAKPNTGKNGEPALSVAS</sequence>
<evidence type="ECO:0000256" key="1">
    <source>
        <dbReference type="ARBA" id="ARBA00044755"/>
    </source>
</evidence>
<evidence type="ECO:0000313" key="3">
    <source>
        <dbReference type="EMBL" id="NMW32617.1"/>
    </source>
</evidence>
<dbReference type="PANTHER" id="PTHR35024:SF4">
    <property type="entry name" value="POLYMER-FORMING CYTOSKELETAL PROTEIN"/>
    <property type="match status" value="1"/>
</dbReference>
<gene>
    <name evidence="3" type="ORF">HKD42_11140</name>
</gene>
<dbReference type="AlphaFoldDB" id="A0A848QPU5"/>
<dbReference type="RefSeq" id="WP_170013355.1">
    <property type="nucleotide sequence ID" value="NZ_JABCRE010000003.1"/>
</dbReference>
<accession>A0A848QPU5</accession>
<keyword evidence="4" id="KW-1185">Reference proteome</keyword>
<protein>
    <submittedName>
        <fullName evidence="3">Polymer-forming cytoskeletal protein</fullName>
    </submittedName>
</protein>
<name>A0A848QPU5_9SPHN</name>
<feature type="region of interest" description="Disordered" evidence="2">
    <location>
        <begin position="120"/>
        <end position="148"/>
    </location>
</feature>
<feature type="compositionally biased region" description="Polar residues" evidence="2">
    <location>
        <begin position="11"/>
        <end position="22"/>
    </location>
</feature>
<dbReference type="Proteomes" id="UP000561181">
    <property type="component" value="Unassembled WGS sequence"/>
</dbReference>
<dbReference type="Pfam" id="PF04519">
    <property type="entry name" value="Bactofilin"/>
    <property type="match status" value="1"/>
</dbReference>
<dbReference type="InterPro" id="IPR007607">
    <property type="entry name" value="BacA/B"/>
</dbReference>
<comment type="caution">
    <text evidence="3">The sequence shown here is derived from an EMBL/GenBank/DDBJ whole genome shotgun (WGS) entry which is preliminary data.</text>
</comment>
<dbReference type="EMBL" id="JABCRE010000003">
    <property type="protein sequence ID" value="NMW32617.1"/>
    <property type="molecule type" value="Genomic_DNA"/>
</dbReference>
<dbReference type="PANTHER" id="PTHR35024">
    <property type="entry name" value="HYPOTHETICAL CYTOSOLIC PROTEIN"/>
    <property type="match status" value="1"/>
</dbReference>
<comment type="similarity">
    <text evidence="1">Belongs to the bactofilin family.</text>
</comment>
<evidence type="ECO:0000256" key="2">
    <source>
        <dbReference type="SAM" id="MobiDB-lite"/>
    </source>
</evidence>
<organism evidence="3 4">
    <name type="scientific">Pontixanthobacter rizhaonensis</name>
    <dbReference type="NCBI Taxonomy" id="2730337"/>
    <lineage>
        <taxon>Bacteria</taxon>
        <taxon>Pseudomonadati</taxon>
        <taxon>Pseudomonadota</taxon>
        <taxon>Alphaproteobacteria</taxon>
        <taxon>Sphingomonadales</taxon>
        <taxon>Erythrobacteraceae</taxon>
        <taxon>Pontixanthobacter</taxon>
    </lineage>
</organism>
<reference evidence="3 4" key="1">
    <citation type="submission" date="2020-04" db="EMBL/GenBank/DDBJ databases">
        <authorList>
            <person name="Liu A."/>
        </authorList>
    </citation>
    <scope>NUCLEOTIDE SEQUENCE [LARGE SCALE GENOMIC DNA]</scope>
    <source>
        <strain evidence="3 4">RZ02</strain>
    </source>
</reference>
<evidence type="ECO:0000313" key="4">
    <source>
        <dbReference type="Proteomes" id="UP000561181"/>
    </source>
</evidence>